<dbReference type="EMBL" id="JAANOU010000001">
    <property type="protein sequence ID" value="NIH80269.1"/>
    <property type="molecule type" value="Genomic_DNA"/>
</dbReference>
<keyword evidence="2" id="KW-1185">Reference proteome</keyword>
<accession>A0ABX0STH5</accession>
<organism evidence="1 2">
    <name type="scientific">Amycolatopsis viridis</name>
    <dbReference type="NCBI Taxonomy" id="185678"/>
    <lineage>
        <taxon>Bacteria</taxon>
        <taxon>Bacillati</taxon>
        <taxon>Actinomycetota</taxon>
        <taxon>Actinomycetes</taxon>
        <taxon>Pseudonocardiales</taxon>
        <taxon>Pseudonocardiaceae</taxon>
        <taxon>Amycolatopsis</taxon>
    </lineage>
</organism>
<protein>
    <submittedName>
        <fullName evidence="1">Uncharacterized protein</fullName>
    </submittedName>
</protein>
<proteinExistence type="predicted"/>
<name>A0ABX0STH5_9PSEU</name>
<evidence type="ECO:0000313" key="1">
    <source>
        <dbReference type="EMBL" id="NIH80269.1"/>
    </source>
</evidence>
<gene>
    <name evidence="1" type="ORF">FHX46_002799</name>
</gene>
<comment type="caution">
    <text evidence="1">The sequence shown here is derived from an EMBL/GenBank/DDBJ whole genome shotgun (WGS) entry which is preliminary data.</text>
</comment>
<dbReference type="RefSeq" id="WP_313886131.1">
    <property type="nucleotide sequence ID" value="NZ_JAANOU010000001.1"/>
</dbReference>
<reference evidence="1 2" key="1">
    <citation type="submission" date="2020-03" db="EMBL/GenBank/DDBJ databases">
        <title>Sequencing the genomes of 1000 actinobacteria strains.</title>
        <authorList>
            <person name="Klenk H.-P."/>
        </authorList>
    </citation>
    <scope>NUCLEOTIDE SEQUENCE [LARGE SCALE GENOMIC DNA]</scope>
    <source>
        <strain evidence="1 2">DSM 45668</strain>
    </source>
</reference>
<dbReference type="Proteomes" id="UP000754495">
    <property type="component" value="Unassembled WGS sequence"/>
</dbReference>
<evidence type="ECO:0000313" key="2">
    <source>
        <dbReference type="Proteomes" id="UP000754495"/>
    </source>
</evidence>
<sequence length="68" mass="7335">MTRLFRTIGRALGSLGHAMVPVSAPYDLGFALPRPDHPPAGYPGDRLSVPLSPRERDAFHVLTADLAL</sequence>